<dbReference type="PROSITE" id="PS50102">
    <property type="entry name" value="RRM"/>
    <property type="match status" value="2"/>
</dbReference>
<dbReference type="InterPro" id="IPR000504">
    <property type="entry name" value="RRM_dom"/>
</dbReference>
<feature type="region of interest" description="Disordered" evidence="3">
    <location>
        <begin position="346"/>
        <end position="369"/>
    </location>
</feature>
<dbReference type="SUPFAM" id="SSF54928">
    <property type="entry name" value="RNA-binding domain, RBD"/>
    <property type="match status" value="2"/>
</dbReference>
<evidence type="ECO:0000313" key="5">
    <source>
        <dbReference type="EMBL" id="KAK1306837.1"/>
    </source>
</evidence>
<sequence>MVKERRKRNEFEVFVGGLDRDATEDDLRKTFSEAGQVTEVRLMMNPQTKKNKGFAFLRFATVEEAKCAVSQLKNPVVNGKRCGVTPNQDSDTLFLGNICKTWTKEDLRAWLKHYGIENVEDVSLVEEFNNVGLNRGFAFLDFASRTDAMDACRPLKKDVVFGVDGVVKVDFAYSFIEPDDEIMAQVKTVFVNGLPPAMDENRVEEYLKKFGVRARLLRPRLRGRGIHSIRTDHIIGRGISRGGHGLWDHVPPRRFPGRGLGSVVQDRGRSVASRGFKRSINFRDRHPVMVSSERVPTYPKSIPKKDYIRHDELPSRNRTVTEYAPRLSYRDEYMSRAPCNYARRAYDNDSYGRRPERSPPAYHQGRGRNYDSVTVSKRPYSLLDDISQCYANVSVWQSRACIDYGDGGSAQYGDHYSDRLGRSHPGYSGSRIVLSGRESHGMYASRHSLTYGGGSISSSDAGGMYASDFGGGFCPEAPMNPVDDITVKLGRLPLLVYSSPTKNSFE</sequence>
<dbReference type="Proteomes" id="UP001180020">
    <property type="component" value="Unassembled WGS sequence"/>
</dbReference>
<evidence type="ECO:0000256" key="3">
    <source>
        <dbReference type="SAM" id="MobiDB-lite"/>
    </source>
</evidence>
<protein>
    <recommendedName>
        <fullName evidence="4">RRM domain-containing protein</fullName>
    </recommendedName>
</protein>
<evidence type="ECO:0000256" key="2">
    <source>
        <dbReference type="PROSITE-ProRule" id="PRU00176"/>
    </source>
</evidence>
<keyword evidence="1 2" id="KW-0694">RNA-binding</keyword>
<name>A0AAV9E073_ACOCL</name>
<dbReference type="PANTHER" id="PTHR21245">
    <property type="entry name" value="HETEROGENEOUS NUCLEAR RIBONUCLEOPROTEIN"/>
    <property type="match status" value="1"/>
</dbReference>
<reference evidence="5" key="2">
    <citation type="submission" date="2023-06" db="EMBL/GenBank/DDBJ databases">
        <authorList>
            <person name="Ma L."/>
            <person name="Liu K.-W."/>
            <person name="Li Z."/>
            <person name="Hsiao Y.-Y."/>
            <person name="Qi Y."/>
            <person name="Fu T."/>
            <person name="Tang G."/>
            <person name="Zhang D."/>
            <person name="Sun W.-H."/>
            <person name="Liu D.-K."/>
            <person name="Li Y."/>
            <person name="Chen G.-Z."/>
            <person name="Liu X.-D."/>
            <person name="Liao X.-Y."/>
            <person name="Jiang Y.-T."/>
            <person name="Yu X."/>
            <person name="Hao Y."/>
            <person name="Huang J."/>
            <person name="Zhao X.-W."/>
            <person name="Ke S."/>
            <person name="Chen Y.-Y."/>
            <person name="Wu W.-L."/>
            <person name="Hsu J.-L."/>
            <person name="Lin Y.-F."/>
            <person name="Huang M.-D."/>
            <person name="Li C.-Y."/>
            <person name="Huang L."/>
            <person name="Wang Z.-W."/>
            <person name="Zhao X."/>
            <person name="Zhong W.-Y."/>
            <person name="Peng D.-H."/>
            <person name="Ahmad S."/>
            <person name="Lan S."/>
            <person name="Zhang J.-S."/>
            <person name="Tsai W.-C."/>
            <person name="Van De Peer Y."/>
            <person name="Liu Z.-J."/>
        </authorList>
    </citation>
    <scope>NUCLEOTIDE SEQUENCE</scope>
    <source>
        <strain evidence="5">CP</strain>
        <tissue evidence="5">Leaves</tissue>
    </source>
</reference>
<feature type="compositionally biased region" description="Basic and acidic residues" evidence="3">
    <location>
        <begin position="346"/>
        <end position="357"/>
    </location>
</feature>
<dbReference type="CDD" id="cd00590">
    <property type="entry name" value="RRM_SF"/>
    <property type="match status" value="2"/>
</dbReference>
<accession>A0AAV9E073</accession>
<evidence type="ECO:0000313" key="6">
    <source>
        <dbReference type="Proteomes" id="UP001180020"/>
    </source>
</evidence>
<keyword evidence="6" id="KW-1185">Reference proteome</keyword>
<dbReference type="GO" id="GO:0003723">
    <property type="term" value="F:RNA binding"/>
    <property type="evidence" value="ECO:0007669"/>
    <property type="project" value="UniProtKB-UniRule"/>
</dbReference>
<dbReference type="Pfam" id="PF00076">
    <property type="entry name" value="RRM_1"/>
    <property type="match status" value="2"/>
</dbReference>
<organism evidence="5 6">
    <name type="scientific">Acorus calamus</name>
    <name type="common">Sweet flag</name>
    <dbReference type="NCBI Taxonomy" id="4465"/>
    <lineage>
        <taxon>Eukaryota</taxon>
        <taxon>Viridiplantae</taxon>
        <taxon>Streptophyta</taxon>
        <taxon>Embryophyta</taxon>
        <taxon>Tracheophyta</taxon>
        <taxon>Spermatophyta</taxon>
        <taxon>Magnoliopsida</taxon>
        <taxon>Liliopsida</taxon>
        <taxon>Acoraceae</taxon>
        <taxon>Acorus</taxon>
    </lineage>
</organism>
<dbReference type="Gene3D" id="3.30.70.330">
    <property type="match status" value="2"/>
</dbReference>
<dbReference type="InterPro" id="IPR035979">
    <property type="entry name" value="RBD_domain_sf"/>
</dbReference>
<dbReference type="InterPro" id="IPR012677">
    <property type="entry name" value="Nucleotide-bd_a/b_plait_sf"/>
</dbReference>
<feature type="domain" description="RRM" evidence="4">
    <location>
        <begin position="11"/>
        <end position="89"/>
    </location>
</feature>
<gene>
    <name evidence="5" type="ORF">QJS10_CPA10g01030</name>
</gene>
<comment type="caution">
    <text evidence="5">The sequence shown here is derived from an EMBL/GenBank/DDBJ whole genome shotgun (WGS) entry which is preliminary data.</text>
</comment>
<proteinExistence type="predicted"/>
<dbReference type="SMART" id="SM00360">
    <property type="entry name" value="RRM"/>
    <property type="match status" value="2"/>
</dbReference>
<reference evidence="5" key="1">
    <citation type="journal article" date="2023" name="Nat. Commun.">
        <title>Diploid and tetraploid genomes of Acorus and the evolution of monocots.</title>
        <authorList>
            <person name="Ma L."/>
            <person name="Liu K.W."/>
            <person name="Li Z."/>
            <person name="Hsiao Y.Y."/>
            <person name="Qi Y."/>
            <person name="Fu T."/>
            <person name="Tang G.D."/>
            <person name="Zhang D."/>
            <person name="Sun W.H."/>
            <person name="Liu D.K."/>
            <person name="Li Y."/>
            <person name="Chen G.Z."/>
            <person name="Liu X.D."/>
            <person name="Liao X.Y."/>
            <person name="Jiang Y.T."/>
            <person name="Yu X."/>
            <person name="Hao Y."/>
            <person name="Huang J."/>
            <person name="Zhao X.W."/>
            <person name="Ke S."/>
            <person name="Chen Y.Y."/>
            <person name="Wu W.L."/>
            <person name="Hsu J.L."/>
            <person name="Lin Y.F."/>
            <person name="Huang M.D."/>
            <person name="Li C.Y."/>
            <person name="Huang L."/>
            <person name="Wang Z.W."/>
            <person name="Zhao X."/>
            <person name="Zhong W.Y."/>
            <person name="Peng D.H."/>
            <person name="Ahmad S."/>
            <person name="Lan S."/>
            <person name="Zhang J.S."/>
            <person name="Tsai W.C."/>
            <person name="Van de Peer Y."/>
            <person name="Liu Z.J."/>
        </authorList>
    </citation>
    <scope>NUCLEOTIDE SEQUENCE</scope>
    <source>
        <strain evidence="5">CP</strain>
    </source>
</reference>
<dbReference type="EMBL" id="JAUJYO010000010">
    <property type="protein sequence ID" value="KAK1306837.1"/>
    <property type="molecule type" value="Genomic_DNA"/>
</dbReference>
<evidence type="ECO:0000259" key="4">
    <source>
        <dbReference type="PROSITE" id="PS50102"/>
    </source>
</evidence>
<evidence type="ECO:0000256" key="1">
    <source>
        <dbReference type="ARBA" id="ARBA00022884"/>
    </source>
</evidence>
<feature type="domain" description="RRM" evidence="4">
    <location>
        <begin position="91"/>
        <end position="174"/>
    </location>
</feature>
<dbReference type="AlphaFoldDB" id="A0AAV9E073"/>